<dbReference type="Pfam" id="PF00483">
    <property type="entry name" value="NTP_transferase"/>
    <property type="match status" value="1"/>
</dbReference>
<feature type="domain" description="Nucleotidyl transferase" evidence="1">
    <location>
        <begin position="3"/>
        <end position="202"/>
    </location>
</feature>
<gene>
    <name evidence="2" type="primary">rfbF</name>
    <name evidence="2" type="ORF">FYK55_15255</name>
</gene>
<dbReference type="RefSeq" id="WP_150077311.1">
    <property type="nucleotide sequence ID" value="NZ_VWOX01000008.1"/>
</dbReference>
<dbReference type="SUPFAM" id="SSF53448">
    <property type="entry name" value="Nucleotide-diphospho-sugar transferases"/>
    <property type="match status" value="1"/>
</dbReference>
<dbReference type="NCBIfam" id="TIGR02623">
    <property type="entry name" value="G1P_cyt_trans"/>
    <property type="match status" value="1"/>
</dbReference>
<protein>
    <submittedName>
        <fullName evidence="2">Glucose-1-phosphate cytidylyltransferase</fullName>
        <ecNumber evidence="2">2.7.7.33</ecNumber>
    </submittedName>
</protein>
<keyword evidence="2" id="KW-0808">Transferase</keyword>
<evidence type="ECO:0000313" key="3">
    <source>
        <dbReference type="Proteomes" id="UP000324479"/>
    </source>
</evidence>
<name>A0A5M6D3V4_9BACT</name>
<dbReference type="EMBL" id="VWOX01000008">
    <property type="protein sequence ID" value="KAA5542164.1"/>
    <property type="molecule type" value="Genomic_DNA"/>
</dbReference>
<dbReference type="AlphaFoldDB" id="A0A5M6D3V4"/>
<dbReference type="InterPro" id="IPR046981">
    <property type="entry name" value="G1P_cyt_trans"/>
</dbReference>
<dbReference type="CDD" id="cd02524">
    <property type="entry name" value="G1P_cytidylyltransferase"/>
    <property type="match status" value="1"/>
</dbReference>
<keyword evidence="2" id="KW-0548">Nucleotidyltransferase</keyword>
<evidence type="ECO:0000313" key="2">
    <source>
        <dbReference type="EMBL" id="KAA5542164.1"/>
    </source>
</evidence>
<proteinExistence type="predicted"/>
<organism evidence="2 3">
    <name type="scientific">Roseiconus nitratireducens</name>
    <dbReference type="NCBI Taxonomy" id="2605748"/>
    <lineage>
        <taxon>Bacteria</taxon>
        <taxon>Pseudomonadati</taxon>
        <taxon>Planctomycetota</taxon>
        <taxon>Planctomycetia</taxon>
        <taxon>Pirellulales</taxon>
        <taxon>Pirellulaceae</taxon>
        <taxon>Roseiconus</taxon>
    </lineage>
</organism>
<dbReference type="PANTHER" id="PTHR47183">
    <property type="entry name" value="GLUCOSE-1-PHOSPHATE CYTIDYLYLTRANSFERASE-RELATED"/>
    <property type="match status" value="1"/>
</dbReference>
<accession>A0A5M6D3V4</accession>
<dbReference type="EC" id="2.7.7.33" evidence="2"/>
<comment type="caution">
    <text evidence="2">The sequence shown here is derived from an EMBL/GenBank/DDBJ whole genome shotgun (WGS) entry which is preliminary data.</text>
</comment>
<dbReference type="Gene3D" id="3.90.550.10">
    <property type="entry name" value="Spore Coat Polysaccharide Biosynthesis Protein SpsA, Chain A"/>
    <property type="match status" value="1"/>
</dbReference>
<dbReference type="Proteomes" id="UP000324479">
    <property type="component" value="Unassembled WGS sequence"/>
</dbReference>
<keyword evidence="3" id="KW-1185">Reference proteome</keyword>
<evidence type="ECO:0000259" key="1">
    <source>
        <dbReference type="Pfam" id="PF00483"/>
    </source>
</evidence>
<sequence>MVKTIILCGGQGTRLREETEYRPKPMVEIGGKPILWHIMKLYAHHAFDDFILALGYRGHMIKEYFLQYRAMNSDFSIRVGSEHDIRFHDDENEEVFQATLAETGLHTMTGGRVLRAAKYVDDDTFMMTYGDGVADLNIADLMRFHKSHGKLATITTMRPMSRLGELEIDSNGIVNQFAEKPQSKAWASAGFFVLNRGVLDLIDGDDCVFEKEPLERLARDRQLCAYRHEGAFYAMDTYREFIFLNQLWDQGKAPWKVW</sequence>
<dbReference type="GO" id="GO:0009243">
    <property type="term" value="P:O antigen biosynthetic process"/>
    <property type="evidence" value="ECO:0007669"/>
    <property type="project" value="InterPro"/>
</dbReference>
<dbReference type="InterPro" id="IPR005835">
    <property type="entry name" value="NTP_transferase_dom"/>
</dbReference>
<dbReference type="InterPro" id="IPR029044">
    <property type="entry name" value="Nucleotide-diphossugar_trans"/>
</dbReference>
<dbReference type="InterPro" id="IPR013446">
    <property type="entry name" value="G1P_cyt_trans-like"/>
</dbReference>
<dbReference type="PANTHER" id="PTHR47183:SF1">
    <property type="entry name" value="GLUCOSE-1-PHOSPHATE CYTIDYLYLTRANSFERASE"/>
    <property type="match status" value="1"/>
</dbReference>
<reference evidence="2 3" key="1">
    <citation type="submission" date="2019-08" db="EMBL/GenBank/DDBJ databases">
        <authorList>
            <person name="Dhanesh K."/>
            <person name="Kumar G."/>
            <person name="Sasikala C."/>
            <person name="Venkata Ramana C."/>
        </authorList>
    </citation>
    <scope>NUCLEOTIDE SEQUENCE [LARGE SCALE GENOMIC DNA]</scope>
    <source>
        <strain evidence="2 3">JC645</strain>
    </source>
</reference>
<dbReference type="GO" id="GO:0047343">
    <property type="term" value="F:glucose-1-phosphate cytidylyltransferase activity"/>
    <property type="evidence" value="ECO:0007669"/>
    <property type="project" value="UniProtKB-EC"/>
</dbReference>